<feature type="chain" id="PRO_5042234963" evidence="1">
    <location>
        <begin position="25"/>
        <end position="70"/>
    </location>
</feature>
<evidence type="ECO:0000313" key="2">
    <source>
        <dbReference type="EMBL" id="KAI1710209.1"/>
    </source>
</evidence>
<organism evidence="2 3">
    <name type="scientific">Ditylenchus destructor</name>
    <dbReference type="NCBI Taxonomy" id="166010"/>
    <lineage>
        <taxon>Eukaryota</taxon>
        <taxon>Metazoa</taxon>
        <taxon>Ecdysozoa</taxon>
        <taxon>Nematoda</taxon>
        <taxon>Chromadorea</taxon>
        <taxon>Rhabditida</taxon>
        <taxon>Tylenchina</taxon>
        <taxon>Tylenchomorpha</taxon>
        <taxon>Sphaerularioidea</taxon>
        <taxon>Anguinidae</taxon>
        <taxon>Anguininae</taxon>
        <taxon>Ditylenchus</taxon>
    </lineage>
</organism>
<comment type="caution">
    <text evidence="2">The sequence shown here is derived from an EMBL/GenBank/DDBJ whole genome shotgun (WGS) entry which is preliminary data.</text>
</comment>
<keyword evidence="3" id="KW-1185">Reference proteome</keyword>
<reference evidence="2" key="1">
    <citation type="submission" date="2022-01" db="EMBL/GenBank/DDBJ databases">
        <title>Genome Sequence Resource for Two Populations of Ditylenchus destructor, the Migratory Endoparasitic Phytonematode.</title>
        <authorList>
            <person name="Zhang H."/>
            <person name="Lin R."/>
            <person name="Xie B."/>
        </authorList>
    </citation>
    <scope>NUCLEOTIDE SEQUENCE</scope>
    <source>
        <strain evidence="2">BazhouSP</strain>
    </source>
</reference>
<protein>
    <submittedName>
        <fullName evidence="2">Uncharacterized protein</fullName>
    </submittedName>
</protein>
<feature type="signal peptide" evidence="1">
    <location>
        <begin position="1"/>
        <end position="24"/>
    </location>
</feature>
<accession>A0AAD4N3F4</accession>
<dbReference type="AlphaFoldDB" id="A0AAD4N3F4"/>
<dbReference type="EMBL" id="JAKKPZ010000027">
    <property type="protein sequence ID" value="KAI1710209.1"/>
    <property type="molecule type" value="Genomic_DNA"/>
</dbReference>
<name>A0AAD4N3F4_9BILA</name>
<gene>
    <name evidence="2" type="ORF">DdX_10888</name>
</gene>
<evidence type="ECO:0000313" key="3">
    <source>
        <dbReference type="Proteomes" id="UP001201812"/>
    </source>
</evidence>
<keyword evidence="1" id="KW-0732">Signal</keyword>
<proteinExistence type="predicted"/>
<sequence>MLTVYRIFYILFLISAMALSRSNALSGDSLLEGAVSSSKVGQQSLDKDETRRQYELKPFIAYSERRFNGN</sequence>
<evidence type="ECO:0000256" key="1">
    <source>
        <dbReference type="SAM" id="SignalP"/>
    </source>
</evidence>
<dbReference type="Proteomes" id="UP001201812">
    <property type="component" value="Unassembled WGS sequence"/>
</dbReference>